<dbReference type="Gramene" id="OMO78131">
    <property type="protein sequence ID" value="OMO78131"/>
    <property type="gene ID" value="CCACVL1_14646"/>
</dbReference>
<gene>
    <name evidence="1" type="ORF">CCACVL1_14646</name>
</gene>
<comment type="caution">
    <text evidence="1">The sequence shown here is derived from an EMBL/GenBank/DDBJ whole genome shotgun (WGS) entry which is preliminary data.</text>
</comment>
<sequence length="58" mass="6691">MSLDRTRKKPNTTTRKREKEIDVAIASHALVQRPLRENQPVNSVSWEAMRRGHVANPL</sequence>
<keyword evidence="2" id="KW-1185">Reference proteome</keyword>
<dbReference type="AlphaFoldDB" id="A0A1R3I6J7"/>
<reference evidence="1 2" key="1">
    <citation type="submission" date="2013-09" db="EMBL/GenBank/DDBJ databases">
        <title>Corchorus capsularis genome sequencing.</title>
        <authorList>
            <person name="Alam M."/>
            <person name="Haque M.S."/>
            <person name="Islam M.S."/>
            <person name="Emdad E.M."/>
            <person name="Islam M.M."/>
            <person name="Ahmed B."/>
            <person name="Halim A."/>
            <person name="Hossen Q.M.M."/>
            <person name="Hossain M.Z."/>
            <person name="Ahmed R."/>
            <person name="Khan M.M."/>
            <person name="Islam R."/>
            <person name="Rashid M.M."/>
            <person name="Khan S.A."/>
            <person name="Rahman M.S."/>
            <person name="Alam M."/>
        </authorList>
    </citation>
    <scope>NUCLEOTIDE SEQUENCE [LARGE SCALE GENOMIC DNA]</scope>
    <source>
        <strain evidence="2">cv. CVL-1</strain>
        <tissue evidence="1">Whole seedling</tissue>
    </source>
</reference>
<dbReference type="Proteomes" id="UP000188268">
    <property type="component" value="Unassembled WGS sequence"/>
</dbReference>
<evidence type="ECO:0000313" key="1">
    <source>
        <dbReference type="EMBL" id="OMO78131.1"/>
    </source>
</evidence>
<accession>A0A1R3I6J7</accession>
<evidence type="ECO:0000313" key="2">
    <source>
        <dbReference type="Proteomes" id="UP000188268"/>
    </source>
</evidence>
<name>A0A1R3I6J7_COCAP</name>
<proteinExistence type="predicted"/>
<protein>
    <submittedName>
        <fullName evidence="1">Uncharacterized protein</fullName>
    </submittedName>
</protein>
<organism evidence="1 2">
    <name type="scientific">Corchorus capsularis</name>
    <name type="common">Jute</name>
    <dbReference type="NCBI Taxonomy" id="210143"/>
    <lineage>
        <taxon>Eukaryota</taxon>
        <taxon>Viridiplantae</taxon>
        <taxon>Streptophyta</taxon>
        <taxon>Embryophyta</taxon>
        <taxon>Tracheophyta</taxon>
        <taxon>Spermatophyta</taxon>
        <taxon>Magnoliopsida</taxon>
        <taxon>eudicotyledons</taxon>
        <taxon>Gunneridae</taxon>
        <taxon>Pentapetalae</taxon>
        <taxon>rosids</taxon>
        <taxon>malvids</taxon>
        <taxon>Malvales</taxon>
        <taxon>Malvaceae</taxon>
        <taxon>Grewioideae</taxon>
        <taxon>Apeibeae</taxon>
        <taxon>Corchorus</taxon>
    </lineage>
</organism>
<dbReference type="EMBL" id="AWWV01010612">
    <property type="protein sequence ID" value="OMO78131.1"/>
    <property type="molecule type" value="Genomic_DNA"/>
</dbReference>